<dbReference type="PANTHER" id="PTHR43147">
    <property type="entry name" value="PROTEIN TAS"/>
    <property type="match status" value="1"/>
</dbReference>
<reference evidence="2 3" key="1">
    <citation type="journal article" date="2013" name="BMC Genomics">
        <title>Reconstruction of the lipid metabolism for the microalga Monoraphidium neglectum from its genome sequence reveals characteristics suitable for biofuel production.</title>
        <authorList>
            <person name="Bogen C."/>
            <person name="Al-Dilaimi A."/>
            <person name="Albersmeier A."/>
            <person name="Wichmann J."/>
            <person name="Grundmann M."/>
            <person name="Rupp O."/>
            <person name="Lauersen K.J."/>
            <person name="Blifernez-Klassen O."/>
            <person name="Kalinowski J."/>
            <person name="Goesmann A."/>
            <person name="Mussgnug J.H."/>
            <person name="Kruse O."/>
        </authorList>
    </citation>
    <scope>NUCLEOTIDE SEQUENCE [LARGE SCALE GENOMIC DNA]</scope>
    <source>
        <strain evidence="2 3">SAG 48.87</strain>
    </source>
</reference>
<dbReference type="InterPro" id="IPR023210">
    <property type="entry name" value="NADP_OxRdtase_dom"/>
</dbReference>
<dbReference type="PANTHER" id="PTHR43147:SF5">
    <property type="entry name" value="OXIDOREDUCTASE"/>
    <property type="match status" value="1"/>
</dbReference>
<gene>
    <name evidence="2" type="ORF">MNEG_1216</name>
</gene>
<dbReference type="STRING" id="145388.A0A0D2K965"/>
<dbReference type="SUPFAM" id="SSF51430">
    <property type="entry name" value="NAD(P)-linked oxidoreductase"/>
    <property type="match status" value="1"/>
</dbReference>
<keyword evidence="3" id="KW-1185">Reference proteome</keyword>
<organism evidence="2 3">
    <name type="scientific">Monoraphidium neglectum</name>
    <dbReference type="NCBI Taxonomy" id="145388"/>
    <lineage>
        <taxon>Eukaryota</taxon>
        <taxon>Viridiplantae</taxon>
        <taxon>Chlorophyta</taxon>
        <taxon>core chlorophytes</taxon>
        <taxon>Chlorophyceae</taxon>
        <taxon>CS clade</taxon>
        <taxon>Sphaeropleales</taxon>
        <taxon>Selenastraceae</taxon>
        <taxon>Monoraphidium</taxon>
    </lineage>
</organism>
<dbReference type="CDD" id="cd19101">
    <property type="entry name" value="AKR_unchar"/>
    <property type="match status" value="1"/>
</dbReference>
<sequence length="336" mass="36624">MYRLKVIRRNRPQVIKGTWQLDGRHKGDMVTDRTAGGAAIDDMERFVRAGVTTFDTSDAFGPSEALIGQFRSLSPRVADSCTVLTKLTFMGAPGPGAISGEMIEYRVRAACTRLGVARLPLVQLHWDNWGARGYVDAARHLADLQRRGLVGAVGVCNWDVPRLLELIDAGVTPATNQVSYSVLDRRPGLFLPPVCERHGVKLLAYGTLAGGFIGDRYLGLPANKAKLDTVSKAKYGTWIQQLGGWTVLQDALAVLKRVGRKHGGVSASLVAMRWVLQQPGVAAAVVGQRNALHLADTRRLFTFELDEVDMLDIDAAYEGAQQPAGDVYAWERGGSW</sequence>
<dbReference type="OrthoDB" id="48988at2759"/>
<evidence type="ECO:0000313" key="2">
    <source>
        <dbReference type="EMBL" id="KIZ06733.1"/>
    </source>
</evidence>
<dbReference type="InterPro" id="IPR036812">
    <property type="entry name" value="NAD(P)_OxRdtase_dom_sf"/>
</dbReference>
<dbReference type="Gene3D" id="3.20.20.100">
    <property type="entry name" value="NADP-dependent oxidoreductase domain"/>
    <property type="match status" value="1"/>
</dbReference>
<dbReference type="Pfam" id="PF00248">
    <property type="entry name" value="Aldo_ket_red"/>
    <property type="match status" value="1"/>
</dbReference>
<evidence type="ECO:0000313" key="3">
    <source>
        <dbReference type="Proteomes" id="UP000054498"/>
    </source>
</evidence>
<dbReference type="GeneID" id="25729494"/>
<dbReference type="EMBL" id="KK100336">
    <property type="protein sequence ID" value="KIZ06733.1"/>
    <property type="molecule type" value="Genomic_DNA"/>
</dbReference>
<evidence type="ECO:0000259" key="1">
    <source>
        <dbReference type="Pfam" id="PF00248"/>
    </source>
</evidence>
<dbReference type="KEGG" id="mng:MNEG_1216"/>
<accession>A0A0D2K965</accession>
<dbReference type="RefSeq" id="XP_013905752.1">
    <property type="nucleotide sequence ID" value="XM_014050298.1"/>
</dbReference>
<proteinExistence type="predicted"/>
<dbReference type="AlphaFoldDB" id="A0A0D2K965"/>
<dbReference type="Proteomes" id="UP000054498">
    <property type="component" value="Unassembled WGS sequence"/>
</dbReference>
<name>A0A0D2K965_9CHLO</name>
<feature type="domain" description="NADP-dependent oxidoreductase" evidence="1">
    <location>
        <begin position="14"/>
        <end position="317"/>
    </location>
</feature>
<protein>
    <submittedName>
        <fullName evidence="2">Aldo/keto reductase</fullName>
    </submittedName>
</protein>